<reference evidence="1 2" key="1">
    <citation type="submission" date="2022-05" db="EMBL/GenBank/DDBJ databases">
        <title>Flavobacterium sp., isolated from activated sludge.</title>
        <authorList>
            <person name="Ran Q."/>
        </authorList>
    </citation>
    <scope>NUCLEOTIDE SEQUENCE [LARGE SCALE GENOMIC DNA]</scope>
    <source>
        <strain evidence="1 2">HXWNR70</strain>
    </source>
</reference>
<name>A0ABT0TMU1_9FLAO</name>
<protein>
    <recommendedName>
        <fullName evidence="3">Lipoprotein</fullName>
    </recommendedName>
</protein>
<evidence type="ECO:0008006" key="3">
    <source>
        <dbReference type="Google" id="ProtNLM"/>
    </source>
</evidence>
<comment type="caution">
    <text evidence="1">The sequence shown here is derived from an EMBL/GenBank/DDBJ whole genome shotgun (WGS) entry which is preliminary data.</text>
</comment>
<dbReference type="Proteomes" id="UP001317191">
    <property type="component" value="Unassembled WGS sequence"/>
</dbReference>
<dbReference type="PROSITE" id="PS51257">
    <property type="entry name" value="PROKAR_LIPOPROTEIN"/>
    <property type="match status" value="1"/>
</dbReference>
<accession>A0ABT0TMU1</accession>
<organism evidence="1 2">
    <name type="scientific">Flavobacterium luminosum</name>
    <dbReference type="NCBI Taxonomy" id="2949086"/>
    <lineage>
        <taxon>Bacteria</taxon>
        <taxon>Pseudomonadati</taxon>
        <taxon>Bacteroidota</taxon>
        <taxon>Flavobacteriia</taxon>
        <taxon>Flavobacteriales</taxon>
        <taxon>Flavobacteriaceae</taxon>
        <taxon>Flavobacterium</taxon>
    </lineage>
</organism>
<gene>
    <name evidence="1" type="ORF">NAT50_05430</name>
</gene>
<dbReference type="EMBL" id="JAMLJM010000003">
    <property type="protein sequence ID" value="MCL9808797.1"/>
    <property type="molecule type" value="Genomic_DNA"/>
</dbReference>
<evidence type="ECO:0000313" key="2">
    <source>
        <dbReference type="Proteomes" id="UP001317191"/>
    </source>
</evidence>
<proteinExistence type="predicted"/>
<evidence type="ECO:0000313" key="1">
    <source>
        <dbReference type="EMBL" id="MCL9808797.1"/>
    </source>
</evidence>
<dbReference type="RefSeq" id="WP_250592168.1">
    <property type="nucleotide sequence ID" value="NZ_JAMLJM010000003.1"/>
</dbReference>
<sequence>MRYIWALLVSVLFLISCDDGDIIVDSFNFDTAQVQKCTTSNTLYKISDNEALVFVTPESSFPNETQTETISIGGGNSITYRKYSADVLTSSVCETPTQTVTEEWNCIGGDIEIKSTPIYDTTNPTKIIAYNHAITFKNLIFQAPGKQIVYDTYAFGNYRTDVLDLAFNFTSPDEVLTCSNNNLIFKYNSNKVLLFDIDKTTLFQNVVTTPGNPRTALINTTNNKVIYRVYNGGLNQNFFCSSITPSTPTLTEEWIADNGVTDVSGIIRVVTEATTDPNTFKHTLYLYKTTFRKGIYYYSPNPEGDYKFGTYFTTL</sequence>
<keyword evidence="2" id="KW-1185">Reference proteome</keyword>